<evidence type="ECO:0000259" key="7">
    <source>
        <dbReference type="Pfam" id="PF07980"/>
    </source>
</evidence>
<keyword evidence="5" id="KW-0998">Cell outer membrane</keyword>
<evidence type="ECO:0000313" key="10">
    <source>
        <dbReference type="Proteomes" id="UP000095517"/>
    </source>
</evidence>
<dbReference type="InterPro" id="IPR011990">
    <property type="entry name" value="TPR-like_helical_dom_sf"/>
</dbReference>
<protein>
    <submittedName>
        <fullName evidence="9">SusD family</fullName>
    </submittedName>
</protein>
<feature type="domain" description="SusD-like N-terminal" evidence="8">
    <location>
        <begin position="27"/>
        <end position="237"/>
    </location>
</feature>
<evidence type="ECO:0000256" key="4">
    <source>
        <dbReference type="ARBA" id="ARBA00023136"/>
    </source>
</evidence>
<dbReference type="InterPro" id="IPR033985">
    <property type="entry name" value="SusD-like_N"/>
</dbReference>
<gene>
    <name evidence="9" type="ORF">ERS852397_00971</name>
</gene>
<feature type="signal peptide" evidence="6">
    <location>
        <begin position="1"/>
        <end position="21"/>
    </location>
</feature>
<keyword evidence="3 6" id="KW-0732">Signal</keyword>
<evidence type="ECO:0000256" key="1">
    <source>
        <dbReference type="ARBA" id="ARBA00004442"/>
    </source>
</evidence>
<comment type="similarity">
    <text evidence="2">Belongs to the SusD family.</text>
</comment>
<dbReference type="Pfam" id="PF14322">
    <property type="entry name" value="SusD-like_3"/>
    <property type="match status" value="1"/>
</dbReference>
<dbReference type="PROSITE" id="PS51257">
    <property type="entry name" value="PROKAR_LIPOPROTEIN"/>
    <property type="match status" value="1"/>
</dbReference>
<dbReference type="EMBL" id="CYZH01000004">
    <property type="protein sequence ID" value="CUN86960.1"/>
    <property type="molecule type" value="Genomic_DNA"/>
</dbReference>
<dbReference type="InterPro" id="IPR012944">
    <property type="entry name" value="SusD_RagB_dom"/>
</dbReference>
<feature type="chain" id="PRO_5008017675" evidence="6">
    <location>
        <begin position="22"/>
        <end position="590"/>
    </location>
</feature>
<name>A0A174AH09_9BACE</name>
<dbReference type="STRING" id="338188.ERS852397_00971"/>
<sequence>MKKIKNIIKLGLIAITVCSFSSCTDLDETVYSSVMSDNYYRTKQDIINAVFRPFEGIYSTVSQANWSEECCADQLITPSRGTWWVDGGVWAKFHRHQYDDLVEARWNQEWNSIYLTIAQANVILDDLNRLSPDHFGITGEEWDGFKGQLRCIRAYQYLRLLNAYRYVVLCTSSDQAINKLPENQKQVEPKVLFNFIEKELTDCLSILPIKNGQSGNGIQQGQCTKAFAAGLLVRLYLNAEKWIGEAKWSTCEEMCARITKGDFGHYAVAQNWYEAFDWNNDTSNEVIFAFPSSYGMNHWHMLQNHRTVYGRSMPYGSANYLDIEGDGERNPQFALSPSYDNQNPPQLFTYELGMVTQKFLKYPGDVRYKQYKNTSNKSREGMFFLEGRIPNARMNGGYAYDPFNQYVIYLRDQVGRFEGKAPEGIISNPNYAESKYENGDFNSGLYCVKYPFYSFSGGYFAEPDYTIMRLPEIIYSQAECLIRLNRADEAGKLLNSVRKRNYENFNVDIAYKPEGNVELDLKEMLDEWGREFLNETRRRTDLIRFGRFQEEWWDKPRDKDDHYELFPIPQKVLEQNKYLKQNPGYPDIIR</sequence>
<evidence type="ECO:0000313" key="9">
    <source>
        <dbReference type="EMBL" id="CUN86960.1"/>
    </source>
</evidence>
<dbReference type="Pfam" id="PF07980">
    <property type="entry name" value="SusD_RagB"/>
    <property type="match status" value="1"/>
</dbReference>
<dbReference type="RefSeq" id="WP_022274923.1">
    <property type="nucleotide sequence ID" value="NZ_CABIXA010000004.1"/>
</dbReference>
<reference evidence="9 10" key="1">
    <citation type="submission" date="2015-09" db="EMBL/GenBank/DDBJ databases">
        <authorList>
            <consortium name="Pathogen Informatics"/>
        </authorList>
    </citation>
    <scope>NUCLEOTIDE SEQUENCE [LARGE SCALE GENOMIC DNA]</scope>
    <source>
        <strain evidence="9 10">2789STDY5608840</strain>
    </source>
</reference>
<proteinExistence type="inferred from homology"/>
<evidence type="ECO:0000256" key="6">
    <source>
        <dbReference type="SAM" id="SignalP"/>
    </source>
</evidence>
<feature type="domain" description="RagB/SusD" evidence="7">
    <location>
        <begin position="404"/>
        <end position="585"/>
    </location>
</feature>
<dbReference type="AlphaFoldDB" id="A0A174AH09"/>
<evidence type="ECO:0000256" key="2">
    <source>
        <dbReference type="ARBA" id="ARBA00006275"/>
    </source>
</evidence>
<organism evidence="9 10">
    <name type="scientific">Bacteroides finegoldii</name>
    <dbReference type="NCBI Taxonomy" id="338188"/>
    <lineage>
        <taxon>Bacteria</taxon>
        <taxon>Pseudomonadati</taxon>
        <taxon>Bacteroidota</taxon>
        <taxon>Bacteroidia</taxon>
        <taxon>Bacteroidales</taxon>
        <taxon>Bacteroidaceae</taxon>
        <taxon>Bacteroides</taxon>
    </lineage>
</organism>
<dbReference type="GO" id="GO:0009279">
    <property type="term" value="C:cell outer membrane"/>
    <property type="evidence" value="ECO:0007669"/>
    <property type="project" value="UniProtKB-SubCell"/>
</dbReference>
<dbReference type="SUPFAM" id="SSF48452">
    <property type="entry name" value="TPR-like"/>
    <property type="match status" value="1"/>
</dbReference>
<evidence type="ECO:0000256" key="3">
    <source>
        <dbReference type="ARBA" id="ARBA00022729"/>
    </source>
</evidence>
<comment type="subcellular location">
    <subcellularLocation>
        <location evidence="1">Cell outer membrane</location>
    </subcellularLocation>
</comment>
<evidence type="ECO:0000259" key="8">
    <source>
        <dbReference type="Pfam" id="PF14322"/>
    </source>
</evidence>
<accession>A0A174AH09</accession>
<evidence type="ECO:0000256" key="5">
    <source>
        <dbReference type="ARBA" id="ARBA00023237"/>
    </source>
</evidence>
<keyword evidence="4" id="KW-0472">Membrane</keyword>
<dbReference type="Gene3D" id="1.25.40.390">
    <property type="match status" value="1"/>
</dbReference>
<dbReference type="Proteomes" id="UP000095517">
    <property type="component" value="Unassembled WGS sequence"/>
</dbReference>